<proteinExistence type="predicted"/>
<gene>
    <name evidence="1" type="ORF">BKM07_10990</name>
</gene>
<dbReference type="AlphaFoldDB" id="A0ABD6VCP6"/>
<dbReference type="EMBL" id="MLET01000005">
    <property type="protein sequence ID" value="POD69867.1"/>
    <property type="molecule type" value="Genomic_DNA"/>
</dbReference>
<dbReference type="Proteomes" id="UP000236998">
    <property type="component" value="Unassembled WGS sequence"/>
</dbReference>
<organism evidence="1 2">
    <name type="scientific">Pseudomonas syringae group genomosp. 3</name>
    <dbReference type="NCBI Taxonomy" id="251701"/>
    <lineage>
        <taxon>Bacteria</taxon>
        <taxon>Pseudomonadati</taxon>
        <taxon>Pseudomonadota</taxon>
        <taxon>Gammaproteobacteria</taxon>
        <taxon>Pseudomonadales</taxon>
        <taxon>Pseudomonadaceae</taxon>
        <taxon>Pseudomonas</taxon>
    </lineage>
</organism>
<reference evidence="1 2" key="1">
    <citation type="submission" date="2016-10" db="EMBL/GenBank/DDBJ databases">
        <title>Comparative genomics of Pseudomonas syringae.</title>
        <authorList>
            <person name="Hulin M.T."/>
        </authorList>
    </citation>
    <scope>NUCLEOTIDE SEQUENCE [LARGE SCALE GENOMIC DNA]</scope>
    <source>
        <strain evidence="1 2">9643</strain>
    </source>
</reference>
<evidence type="ECO:0000313" key="1">
    <source>
        <dbReference type="EMBL" id="POD69867.1"/>
    </source>
</evidence>
<sequence>MPRIDNEIAITSISFYFLKRQIHTTIIASAYNPNFIHSNRIEQIMVGKHAQMLCDYIDIVHIALKAVSQPP</sequence>
<accession>A0ABD6VCP6</accession>
<comment type="caution">
    <text evidence="1">The sequence shown here is derived from an EMBL/GenBank/DDBJ whole genome shotgun (WGS) entry which is preliminary data.</text>
</comment>
<name>A0ABD6VCP6_9PSED</name>
<evidence type="ECO:0000313" key="2">
    <source>
        <dbReference type="Proteomes" id="UP000236998"/>
    </source>
</evidence>
<protein>
    <submittedName>
        <fullName evidence="1">Uncharacterized protein</fullName>
    </submittedName>
</protein>